<evidence type="ECO:0000256" key="11">
    <source>
        <dbReference type="RuleBase" id="RU000688"/>
    </source>
</evidence>
<keyword evidence="4 11" id="KW-0812">Transmembrane</keyword>
<feature type="transmembrane region" description="Helical" evidence="12">
    <location>
        <begin position="194"/>
        <end position="217"/>
    </location>
</feature>
<comment type="similarity">
    <text evidence="2 11">Belongs to the G-protein coupled receptor 1 family.</text>
</comment>
<dbReference type="Proteomes" id="UP000770717">
    <property type="component" value="Unassembled WGS sequence"/>
</dbReference>
<evidence type="ECO:0000256" key="4">
    <source>
        <dbReference type="ARBA" id="ARBA00022692"/>
    </source>
</evidence>
<evidence type="ECO:0000256" key="3">
    <source>
        <dbReference type="ARBA" id="ARBA00022475"/>
    </source>
</evidence>
<keyword evidence="8 12" id="KW-0472">Membrane</keyword>
<feature type="transmembrane region" description="Helical" evidence="12">
    <location>
        <begin position="164"/>
        <end position="185"/>
    </location>
</feature>
<evidence type="ECO:0000256" key="6">
    <source>
        <dbReference type="ARBA" id="ARBA00022989"/>
    </source>
</evidence>
<dbReference type="GO" id="GO:0004984">
    <property type="term" value="F:olfactory receptor activity"/>
    <property type="evidence" value="ECO:0007669"/>
    <property type="project" value="InterPro"/>
</dbReference>
<comment type="subcellular location">
    <subcellularLocation>
        <location evidence="1 12">Cell membrane</location>
        <topology evidence="1 12">Multi-pass membrane protein</topology>
    </subcellularLocation>
</comment>
<dbReference type="InterPro" id="IPR000725">
    <property type="entry name" value="Olfact_rcpt"/>
</dbReference>
<accession>A0A8J6E5D7</accession>
<evidence type="ECO:0000256" key="9">
    <source>
        <dbReference type="ARBA" id="ARBA00023170"/>
    </source>
</evidence>
<dbReference type="Gene3D" id="1.20.1070.10">
    <property type="entry name" value="Rhodopsin 7-helix transmembrane proteins"/>
    <property type="match status" value="1"/>
</dbReference>
<evidence type="ECO:0000256" key="8">
    <source>
        <dbReference type="ARBA" id="ARBA00023136"/>
    </source>
</evidence>
<feature type="transmembrane region" description="Helical" evidence="12">
    <location>
        <begin position="97"/>
        <end position="121"/>
    </location>
</feature>
<sequence>LIMLAITFSPRLRSPMYFFLKILSFSELVLISSTVPKALNSFLWVGRTISFSGCATQFFFFIAAAGCECFVLTVMAYDRYMAICHPLRYTSVMTVSFCYQVTFCIFVFATVNGMIEIILIYRLPYCRSHLIAHFFCDIPRMMNIACANTFNAQVYLLTLTLSVFMVPSILIFCSYIKILISIFLLRSTESRHKAFVTCGSHLVSVIFYSGTCMLVHLRLDNPFSSYEDRMLALSYCVIIPTINPLIYSLKNNEMKEAIRKLHLKIVLFKLDLL</sequence>
<dbReference type="SUPFAM" id="SSF81321">
    <property type="entry name" value="Family A G protein-coupled receptor-like"/>
    <property type="match status" value="1"/>
</dbReference>
<evidence type="ECO:0000313" key="15">
    <source>
        <dbReference type="Proteomes" id="UP000770717"/>
    </source>
</evidence>
<dbReference type="FunFam" id="1.20.1070.10:FF:000015">
    <property type="entry name" value="Olfactory receptor"/>
    <property type="match status" value="1"/>
</dbReference>
<keyword evidence="15" id="KW-1185">Reference proteome</keyword>
<dbReference type="PANTHER" id="PTHR26452">
    <property type="entry name" value="OLFACTORY RECEPTOR"/>
    <property type="match status" value="1"/>
</dbReference>
<comment type="caution">
    <text evidence="14">The sequence shown here is derived from an EMBL/GenBank/DDBJ whole genome shotgun (WGS) entry which is preliminary data.</text>
</comment>
<keyword evidence="10 11" id="KW-0807">Transducer</keyword>
<dbReference type="PRINTS" id="PR00245">
    <property type="entry name" value="OLFACTORYR"/>
</dbReference>
<evidence type="ECO:0000259" key="13">
    <source>
        <dbReference type="PROSITE" id="PS50262"/>
    </source>
</evidence>
<feature type="domain" description="G-protein coupled receptors family 1 profile" evidence="13">
    <location>
        <begin position="1"/>
        <end position="247"/>
    </location>
</feature>
<keyword evidence="6 12" id="KW-1133">Transmembrane helix</keyword>
<dbReference type="GO" id="GO:0005886">
    <property type="term" value="C:plasma membrane"/>
    <property type="evidence" value="ECO:0007669"/>
    <property type="project" value="UniProtKB-SubCell"/>
</dbReference>
<feature type="transmembrane region" description="Helical" evidence="12">
    <location>
        <begin position="16"/>
        <end position="35"/>
    </location>
</feature>
<dbReference type="OrthoDB" id="9975554at2759"/>
<reference evidence="14" key="1">
    <citation type="thesis" date="2020" institute="ProQuest LLC" country="789 East Eisenhower Parkway, Ann Arbor, MI, USA">
        <title>Comparative Genomics and Chromosome Evolution.</title>
        <authorList>
            <person name="Mudd A.B."/>
        </authorList>
    </citation>
    <scope>NUCLEOTIDE SEQUENCE</scope>
    <source>
        <strain evidence="14">HN-11 Male</strain>
        <tissue evidence="14">Kidney and liver</tissue>
    </source>
</reference>
<evidence type="ECO:0000256" key="10">
    <source>
        <dbReference type="ARBA" id="ARBA00023224"/>
    </source>
</evidence>
<dbReference type="PROSITE" id="PS50262">
    <property type="entry name" value="G_PROTEIN_RECEP_F1_2"/>
    <property type="match status" value="1"/>
</dbReference>
<keyword evidence="12" id="KW-0716">Sensory transduction</keyword>
<proteinExistence type="inferred from homology"/>
<feature type="non-terminal residue" evidence="14">
    <location>
        <position position="1"/>
    </location>
</feature>
<keyword evidence="7 11" id="KW-0297">G-protein coupled receptor</keyword>
<dbReference type="GO" id="GO:0004930">
    <property type="term" value="F:G protein-coupled receptor activity"/>
    <property type="evidence" value="ECO:0007669"/>
    <property type="project" value="UniProtKB-KW"/>
</dbReference>
<dbReference type="InterPro" id="IPR050516">
    <property type="entry name" value="Olfactory_GPCR"/>
</dbReference>
<dbReference type="Pfam" id="PF13853">
    <property type="entry name" value="7tm_4"/>
    <property type="match status" value="1"/>
</dbReference>
<feature type="transmembrane region" description="Helical" evidence="12">
    <location>
        <begin position="229"/>
        <end position="249"/>
    </location>
</feature>
<dbReference type="EMBL" id="WNTK01006257">
    <property type="protein sequence ID" value="KAG9463660.1"/>
    <property type="molecule type" value="Genomic_DNA"/>
</dbReference>
<evidence type="ECO:0000256" key="2">
    <source>
        <dbReference type="ARBA" id="ARBA00010663"/>
    </source>
</evidence>
<protein>
    <recommendedName>
        <fullName evidence="12">Olfactory receptor</fullName>
    </recommendedName>
</protein>
<evidence type="ECO:0000256" key="5">
    <source>
        <dbReference type="ARBA" id="ARBA00022725"/>
    </source>
</evidence>
<evidence type="ECO:0000256" key="7">
    <source>
        <dbReference type="ARBA" id="ARBA00023040"/>
    </source>
</evidence>
<evidence type="ECO:0000313" key="14">
    <source>
        <dbReference type="EMBL" id="KAG9463660.1"/>
    </source>
</evidence>
<keyword evidence="3 12" id="KW-1003">Cell membrane</keyword>
<dbReference type="InterPro" id="IPR000276">
    <property type="entry name" value="GPCR_Rhodpsn"/>
</dbReference>
<evidence type="ECO:0000256" key="1">
    <source>
        <dbReference type="ARBA" id="ARBA00004651"/>
    </source>
</evidence>
<dbReference type="AlphaFoldDB" id="A0A8J6E5D7"/>
<organism evidence="14 15">
    <name type="scientific">Eleutherodactylus coqui</name>
    <name type="common">Puerto Rican coqui</name>
    <dbReference type="NCBI Taxonomy" id="57060"/>
    <lineage>
        <taxon>Eukaryota</taxon>
        <taxon>Metazoa</taxon>
        <taxon>Chordata</taxon>
        <taxon>Craniata</taxon>
        <taxon>Vertebrata</taxon>
        <taxon>Euteleostomi</taxon>
        <taxon>Amphibia</taxon>
        <taxon>Batrachia</taxon>
        <taxon>Anura</taxon>
        <taxon>Neobatrachia</taxon>
        <taxon>Hyloidea</taxon>
        <taxon>Eleutherodactylidae</taxon>
        <taxon>Eleutherodactylinae</taxon>
        <taxon>Eleutherodactylus</taxon>
        <taxon>Eleutherodactylus</taxon>
    </lineage>
</organism>
<dbReference type="PROSITE" id="PS00237">
    <property type="entry name" value="G_PROTEIN_RECEP_F1_1"/>
    <property type="match status" value="1"/>
</dbReference>
<evidence type="ECO:0000256" key="12">
    <source>
        <dbReference type="RuleBase" id="RU363047"/>
    </source>
</evidence>
<dbReference type="FunFam" id="1.10.1220.70:FF:000001">
    <property type="entry name" value="Olfactory receptor"/>
    <property type="match status" value="1"/>
</dbReference>
<feature type="transmembrane region" description="Helical" evidence="12">
    <location>
        <begin position="55"/>
        <end position="77"/>
    </location>
</feature>
<dbReference type="PRINTS" id="PR00237">
    <property type="entry name" value="GPCRRHODOPSN"/>
</dbReference>
<gene>
    <name evidence="14" type="ORF">GDO78_021343</name>
</gene>
<dbReference type="InterPro" id="IPR017452">
    <property type="entry name" value="GPCR_Rhodpsn_7TM"/>
</dbReference>
<keyword evidence="9 11" id="KW-0675">Receptor</keyword>
<name>A0A8J6E5D7_ELECQ</name>
<keyword evidence="5 12" id="KW-0552">Olfaction</keyword>